<dbReference type="RefSeq" id="WP_126693907.1">
    <property type="nucleotide sequence ID" value="NZ_RXOF01000008.1"/>
</dbReference>
<protein>
    <recommendedName>
        <fullName evidence="3">Lipoprotein</fullName>
    </recommendedName>
</protein>
<dbReference type="Proteomes" id="UP000282184">
    <property type="component" value="Unassembled WGS sequence"/>
</dbReference>
<proteinExistence type="predicted"/>
<gene>
    <name evidence="1" type="ORF">EJV47_14615</name>
</gene>
<evidence type="ECO:0000313" key="1">
    <source>
        <dbReference type="EMBL" id="RTQ48830.1"/>
    </source>
</evidence>
<comment type="caution">
    <text evidence="1">The sequence shown here is derived from an EMBL/GenBank/DDBJ whole genome shotgun (WGS) entry which is preliminary data.</text>
</comment>
<evidence type="ECO:0008006" key="3">
    <source>
        <dbReference type="Google" id="ProtNLM"/>
    </source>
</evidence>
<organism evidence="1 2">
    <name type="scientific">Hymenobacter gummosus</name>
    <dbReference type="NCBI Taxonomy" id="1776032"/>
    <lineage>
        <taxon>Bacteria</taxon>
        <taxon>Pseudomonadati</taxon>
        <taxon>Bacteroidota</taxon>
        <taxon>Cytophagia</taxon>
        <taxon>Cytophagales</taxon>
        <taxon>Hymenobacteraceae</taxon>
        <taxon>Hymenobacter</taxon>
    </lineage>
</organism>
<sequence>MEINRKIIFIALFTLISCQNRRVLLDLRENIKSKECDVGDLLEYPKRYDSLYVEISGRINDGYENTSFCQQWPGNDECVWVDISSVGYMINNYSHLSIDGENVKIIGRFLDKPSGHLGRYKGEITDIKYIQIN</sequence>
<keyword evidence="2" id="KW-1185">Reference proteome</keyword>
<dbReference type="PROSITE" id="PS51257">
    <property type="entry name" value="PROKAR_LIPOPROTEIN"/>
    <property type="match status" value="1"/>
</dbReference>
<evidence type="ECO:0000313" key="2">
    <source>
        <dbReference type="Proteomes" id="UP000282184"/>
    </source>
</evidence>
<reference evidence="1 2" key="1">
    <citation type="submission" date="2018-12" db="EMBL/GenBank/DDBJ databases">
        <title>Hymenobacter gummosus sp. nov., isolated from a spring.</title>
        <authorList>
            <person name="Nie L."/>
        </authorList>
    </citation>
    <scope>NUCLEOTIDE SEQUENCE [LARGE SCALE GENOMIC DNA]</scope>
    <source>
        <strain evidence="1 2">KCTC 52166</strain>
    </source>
</reference>
<dbReference type="OrthoDB" id="678908at2"/>
<accession>A0A431U145</accession>
<dbReference type="AlphaFoldDB" id="A0A431U145"/>
<dbReference type="EMBL" id="RXOF01000008">
    <property type="protein sequence ID" value="RTQ48830.1"/>
    <property type="molecule type" value="Genomic_DNA"/>
</dbReference>
<name>A0A431U145_9BACT</name>